<protein>
    <submittedName>
        <fullName evidence="4">Threonine/serine exporter family protein</fullName>
    </submittedName>
</protein>
<reference evidence="4 5" key="1">
    <citation type="submission" date="2021-08" db="EMBL/GenBank/DDBJ databases">
        <title>Draft Genome Sequence of Phanerochaete sordida strain YK-624.</title>
        <authorList>
            <person name="Mori T."/>
            <person name="Dohra H."/>
            <person name="Suzuki T."/>
            <person name="Kawagishi H."/>
            <person name="Hirai H."/>
        </authorList>
    </citation>
    <scope>NUCLEOTIDE SEQUENCE [LARGE SCALE GENOMIC DNA]</scope>
    <source>
        <strain evidence="4 5">YK-624</strain>
    </source>
</reference>
<feature type="domain" description="Threonine/serine exporter-like N-terminal" evidence="3">
    <location>
        <begin position="93"/>
        <end position="333"/>
    </location>
</feature>
<evidence type="ECO:0000313" key="5">
    <source>
        <dbReference type="Proteomes" id="UP000703269"/>
    </source>
</evidence>
<feature type="transmembrane region" description="Helical" evidence="2">
    <location>
        <begin position="196"/>
        <end position="219"/>
    </location>
</feature>
<evidence type="ECO:0000313" key="4">
    <source>
        <dbReference type="EMBL" id="GJE94357.1"/>
    </source>
</evidence>
<accession>A0A9P3GES3</accession>
<dbReference type="AlphaFoldDB" id="A0A9P3GES3"/>
<comment type="caution">
    <text evidence="4">The sequence shown here is derived from an EMBL/GenBank/DDBJ whole genome shotgun (WGS) entry which is preliminary data.</text>
</comment>
<evidence type="ECO:0000259" key="3">
    <source>
        <dbReference type="Pfam" id="PF06738"/>
    </source>
</evidence>
<feature type="transmembrane region" description="Helical" evidence="2">
    <location>
        <begin position="414"/>
        <end position="432"/>
    </location>
</feature>
<dbReference type="OrthoDB" id="413008at2759"/>
<feature type="transmembrane region" description="Helical" evidence="2">
    <location>
        <begin position="494"/>
        <end position="516"/>
    </location>
</feature>
<dbReference type="PANTHER" id="PTHR31082:SF4">
    <property type="entry name" value="PHEROMONE-REGULATED MEMBRANE PROTEIN 10"/>
    <property type="match status" value="1"/>
</dbReference>
<name>A0A9P3GES3_9APHY</name>
<proteinExistence type="inferred from homology"/>
<dbReference type="Pfam" id="PF06738">
    <property type="entry name" value="ThrE"/>
    <property type="match status" value="1"/>
</dbReference>
<keyword evidence="5" id="KW-1185">Reference proteome</keyword>
<feature type="transmembrane region" description="Helical" evidence="2">
    <location>
        <begin position="249"/>
        <end position="269"/>
    </location>
</feature>
<feature type="transmembrane region" description="Helical" evidence="2">
    <location>
        <begin position="225"/>
        <end position="242"/>
    </location>
</feature>
<feature type="transmembrane region" description="Helical" evidence="2">
    <location>
        <begin position="528"/>
        <end position="551"/>
    </location>
</feature>
<comment type="similarity">
    <text evidence="1">Belongs to the ThrE exporter (TC 2.A.79) family.</text>
</comment>
<dbReference type="InterPro" id="IPR010619">
    <property type="entry name" value="ThrE-like_N"/>
</dbReference>
<evidence type="ECO:0000256" key="1">
    <source>
        <dbReference type="ARBA" id="ARBA00034125"/>
    </source>
</evidence>
<keyword evidence="2" id="KW-0812">Transmembrane</keyword>
<feature type="transmembrane region" description="Helical" evidence="2">
    <location>
        <begin position="316"/>
        <end position="339"/>
    </location>
</feature>
<dbReference type="Proteomes" id="UP000703269">
    <property type="component" value="Unassembled WGS sequence"/>
</dbReference>
<keyword evidence="2" id="KW-0472">Membrane</keyword>
<evidence type="ECO:0000256" key="2">
    <source>
        <dbReference type="SAM" id="Phobius"/>
    </source>
</evidence>
<dbReference type="PANTHER" id="PTHR31082">
    <property type="entry name" value="PHEROMONE-REGULATED MEMBRANE PROTEIN 10"/>
    <property type="match status" value="1"/>
</dbReference>
<keyword evidence="2" id="KW-1133">Transmembrane helix</keyword>
<organism evidence="4 5">
    <name type="scientific">Phanerochaete sordida</name>
    <dbReference type="NCBI Taxonomy" id="48140"/>
    <lineage>
        <taxon>Eukaryota</taxon>
        <taxon>Fungi</taxon>
        <taxon>Dikarya</taxon>
        <taxon>Basidiomycota</taxon>
        <taxon>Agaricomycotina</taxon>
        <taxon>Agaricomycetes</taxon>
        <taxon>Polyporales</taxon>
        <taxon>Phanerochaetaceae</taxon>
        <taxon>Phanerochaete</taxon>
    </lineage>
</organism>
<feature type="transmembrane region" description="Helical" evidence="2">
    <location>
        <begin position="281"/>
        <end position="304"/>
    </location>
</feature>
<sequence>MRDNDLDNDWSDIDQIDLHMDEHDRGHYDDELYEQVVEPDDPAITGAHRELQEDYEDVEKQMVREMTYKQRRKALSRIKIEYNISSIVNREKFLLKLAKALMTFGAPSHRIEAQLISAAHILEIEAEFIHVPGLIMCSFLDKEEKTSETHFIRCNGRMALGRLHEVHQLYRAVVHDELSAKKAGDRLDELLAAPTIYGPFIQIVIAFWIAALICPLAFGGSFVDMWIAGACAVFLSAMRIGVVSRAKKFYAHVFEVCLTMIISFTARALSSINGNIFCYNAISSASIVSILPGFLILSGSLELAAKNLSTGSIKMIYALIYTLFLGFGLQIGNDLYFLFNHKARDSLDTLASRLVTQYSIIGEFTPDNGTFGHINNGQPLSGTFTFVDVNPFAAENIVTGCYRPADSPWYLMPFPWWAQFFIVPIFSVLSSLANLQPIWTWDMLVMIIISCISYTANKVATRLIPDRSDFVSFTGAFAVGILGNFYSRKMGGTAFTVMVTGVLFLVPSGLSAIGGITAQGGGIDIGGAMIAVTIGITTGLFVSQAIVYAFGSRKNNALFSF</sequence>
<dbReference type="EMBL" id="BPQB01000039">
    <property type="protein sequence ID" value="GJE94357.1"/>
    <property type="molecule type" value="Genomic_DNA"/>
</dbReference>
<feature type="transmembrane region" description="Helical" evidence="2">
    <location>
        <begin position="470"/>
        <end position="487"/>
    </location>
</feature>
<gene>
    <name evidence="4" type="ORF">PsYK624_105260</name>
</gene>
<feature type="transmembrane region" description="Helical" evidence="2">
    <location>
        <begin position="444"/>
        <end position="464"/>
    </location>
</feature>
<dbReference type="GO" id="GO:0022857">
    <property type="term" value="F:transmembrane transporter activity"/>
    <property type="evidence" value="ECO:0007669"/>
    <property type="project" value="InterPro"/>
</dbReference>
<dbReference type="InterPro" id="IPR051361">
    <property type="entry name" value="ThrE/Ser_Exporter"/>
</dbReference>